<dbReference type="Gene3D" id="3.40.50.150">
    <property type="entry name" value="Vaccinia Virus protein VP39"/>
    <property type="match status" value="1"/>
</dbReference>
<comment type="caution">
    <text evidence="3">The sequence shown here is derived from an EMBL/GenBank/DDBJ whole genome shotgun (WGS) entry which is preliminary data.</text>
</comment>
<dbReference type="STRING" id="582515.KR51_00035940"/>
<dbReference type="eggNOG" id="COG2230">
    <property type="taxonomic scope" value="Bacteria"/>
</dbReference>
<dbReference type="InterPro" id="IPR029063">
    <property type="entry name" value="SAM-dependent_MTases_sf"/>
</dbReference>
<dbReference type="InParanoid" id="U5DFC3"/>
<feature type="domain" description="Methyltransferase" evidence="2">
    <location>
        <begin position="42"/>
        <end position="139"/>
    </location>
</feature>
<evidence type="ECO:0000313" key="4">
    <source>
        <dbReference type="Proteomes" id="UP000016960"/>
    </source>
</evidence>
<dbReference type="AlphaFoldDB" id="U5DFC3"/>
<dbReference type="EMBL" id="ASSJ01000083">
    <property type="protein sequence ID" value="ERN39992.1"/>
    <property type="molecule type" value="Genomic_DNA"/>
</dbReference>
<organism evidence="3 4">
    <name type="scientific">Rubidibacter lacunae KORDI 51-2</name>
    <dbReference type="NCBI Taxonomy" id="582515"/>
    <lineage>
        <taxon>Bacteria</taxon>
        <taxon>Bacillati</taxon>
        <taxon>Cyanobacteriota</taxon>
        <taxon>Cyanophyceae</taxon>
        <taxon>Oscillatoriophycideae</taxon>
        <taxon>Chroococcales</taxon>
        <taxon>Aphanothecaceae</taxon>
        <taxon>Rubidibacter</taxon>
    </lineage>
</organism>
<keyword evidence="1 3" id="KW-0808">Transferase</keyword>
<proteinExistence type="predicted"/>
<name>U5DFC3_9CHRO</name>
<evidence type="ECO:0000259" key="2">
    <source>
        <dbReference type="Pfam" id="PF13649"/>
    </source>
</evidence>
<dbReference type="PANTHER" id="PTHR43861">
    <property type="entry name" value="TRANS-ACONITATE 2-METHYLTRANSFERASE-RELATED"/>
    <property type="match status" value="1"/>
</dbReference>
<keyword evidence="3" id="KW-0489">Methyltransferase</keyword>
<dbReference type="GO" id="GO:0032259">
    <property type="term" value="P:methylation"/>
    <property type="evidence" value="ECO:0007669"/>
    <property type="project" value="UniProtKB-KW"/>
</dbReference>
<dbReference type="InterPro" id="IPR041698">
    <property type="entry name" value="Methyltransf_25"/>
</dbReference>
<accession>U5DFC3</accession>
<sequence length="256" mass="28276">MSATLDALFRLHQHLPRQGPGGDEFTQAMLKRLPDLPTNPTVLDLGCGSGSTTLVLARELAAPANPIAAVDIYAPYLQDLSDRAAGEGLGDRVRTYCADFAALDWPTASVDLIWSEGAIFILGFAEGLRCWRSLLKPGGLMVVSDCTWLDDEPPDELRQFWQVAYPTMATVAENAATATEVGFEVLSTAVLPPHGWWDEFYVPLRARMTELKPHADPDLLEAIAESEHEIDLFRRYGDSYGYAFYLLRRATEKTIG</sequence>
<dbReference type="CDD" id="cd02440">
    <property type="entry name" value="AdoMet_MTases"/>
    <property type="match status" value="1"/>
</dbReference>
<dbReference type="Pfam" id="PF13649">
    <property type="entry name" value="Methyltransf_25"/>
    <property type="match status" value="1"/>
</dbReference>
<evidence type="ECO:0000313" key="3">
    <source>
        <dbReference type="EMBL" id="ERN39992.1"/>
    </source>
</evidence>
<reference evidence="3 4" key="1">
    <citation type="submission" date="2013-05" db="EMBL/GenBank/DDBJ databases">
        <title>Draft genome sequence of Rubidibacter lacunae KORDI 51-2.</title>
        <authorList>
            <person name="Choi D.H."/>
            <person name="Noh J.H."/>
            <person name="Kwon K.-K."/>
            <person name="Lee J.-H."/>
            <person name="Ryu J.-Y."/>
        </authorList>
    </citation>
    <scope>NUCLEOTIDE SEQUENCE [LARGE SCALE GENOMIC DNA]</scope>
    <source>
        <strain evidence="3 4">KORDI 51-2</strain>
    </source>
</reference>
<evidence type="ECO:0000256" key="1">
    <source>
        <dbReference type="ARBA" id="ARBA00022679"/>
    </source>
</evidence>
<dbReference type="GO" id="GO:0008168">
    <property type="term" value="F:methyltransferase activity"/>
    <property type="evidence" value="ECO:0007669"/>
    <property type="project" value="UniProtKB-KW"/>
</dbReference>
<dbReference type="SUPFAM" id="SSF53335">
    <property type="entry name" value="S-adenosyl-L-methionine-dependent methyltransferases"/>
    <property type="match status" value="1"/>
</dbReference>
<keyword evidence="4" id="KW-1185">Reference proteome</keyword>
<dbReference type="Proteomes" id="UP000016960">
    <property type="component" value="Unassembled WGS sequence"/>
</dbReference>
<gene>
    <name evidence="3" type="ORF">KR51_00035940</name>
</gene>
<dbReference type="OrthoDB" id="9772751at2"/>
<protein>
    <submittedName>
        <fullName evidence="3">Methyltransferase domain protein</fullName>
    </submittedName>
</protein>